<dbReference type="PANTHER" id="PTHR32309:SF13">
    <property type="entry name" value="FERRIC ENTEROBACTIN TRANSPORT PROTEIN FEPE"/>
    <property type="match status" value="1"/>
</dbReference>
<evidence type="ECO:0000259" key="19">
    <source>
        <dbReference type="Pfam" id="PF13614"/>
    </source>
</evidence>
<feature type="coiled-coil region" evidence="16">
    <location>
        <begin position="290"/>
        <end position="359"/>
    </location>
</feature>
<dbReference type="GO" id="GO:0004713">
    <property type="term" value="F:protein tyrosine kinase activity"/>
    <property type="evidence" value="ECO:0007669"/>
    <property type="project" value="TreeGrafter"/>
</dbReference>
<evidence type="ECO:0000256" key="12">
    <source>
        <dbReference type="ARBA" id="ARBA00022989"/>
    </source>
</evidence>
<feature type="domain" description="Polysaccharide chain length determinant N-terminal" evidence="18">
    <location>
        <begin position="83"/>
        <end position="167"/>
    </location>
</feature>
<feature type="domain" description="AAA" evidence="19">
    <location>
        <begin position="615"/>
        <end position="739"/>
    </location>
</feature>
<evidence type="ECO:0000256" key="6">
    <source>
        <dbReference type="ARBA" id="ARBA00022519"/>
    </source>
</evidence>
<dbReference type="Pfam" id="PF02706">
    <property type="entry name" value="Wzz"/>
    <property type="match status" value="1"/>
</dbReference>
<comment type="similarity">
    <text evidence="2">Belongs to the CpsD/CapB family.</text>
</comment>
<evidence type="ECO:0000256" key="15">
    <source>
        <dbReference type="ARBA" id="ARBA00051245"/>
    </source>
</evidence>
<evidence type="ECO:0000256" key="13">
    <source>
        <dbReference type="ARBA" id="ARBA00023136"/>
    </source>
</evidence>
<protein>
    <recommendedName>
        <fullName evidence="4">non-specific protein-tyrosine kinase</fullName>
        <ecNumber evidence="4">2.7.10.2</ecNumber>
    </recommendedName>
</protein>
<reference evidence="21 22" key="1">
    <citation type="submission" date="2020-06" db="EMBL/GenBank/DDBJ databases">
        <title>Complete genome of Azosprillum oryzae KACC14407.</title>
        <authorList>
            <person name="Kim M."/>
            <person name="Park Y.-J."/>
            <person name="Shin J.-H."/>
        </authorList>
    </citation>
    <scope>NUCLEOTIDE SEQUENCE [LARGE SCALE GENOMIC DNA]</scope>
    <source>
        <strain evidence="21 22">KACC 14407</strain>
        <plasmid evidence="21 22">unnamed1</plasmid>
    </source>
</reference>
<accession>A0A6N1AL92</accession>
<dbReference type="Proteomes" id="UP000509702">
    <property type="component" value="Plasmid unnamed1"/>
</dbReference>
<evidence type="ECO:0000256" key="9">
    <source>
        <dbReference type="ARBA" id="ARBA00022741"/>
    </source>
</evidence>
<feature type="coiled-coil region" evidence="16">
    <location>
        <begin position="431"/>
        <end position="482"/>
    </location>
</feature>
<evidence type="ECO:0000256" key="11">
    <source>
        <dbReference type="ARBA" id="ARBA00022840"/>
    </source>
</evidence>
<dbReference type="CDD" id="cd05387">
    <property type="entry name" value="BY-kinase"/>
    <property type="match status" value="1"/>
</dbReference>
<name>A0A6N1AL92_9PROT</name>
<keyword evidence="11" id="KW-0067">ATP-binding</keyword>
<keyword evidence="14" id="KW-0829">Tyrosine-protein kinase</keyword>
<keyword evidence="10" id="KW-0418">Kinase</keyword>
<evidence type="ECO:0000259" key="20">
    <source>
        <dbReference type="Pfam" id="PF13807"/>
    </source>
</evidence>
<evidence type="ECO:0000313" key="21">
    <source>
        <dbReference type="EMBL" id="QKS49052.1"/>
    </source>
</evidence>
<keyword evidence="9" id="KW-0547">Nucleotide-binding</keyword>
<evidence type="ECO:0000256" key="4">
    <source>
        <dbReference type="ARBA" id="ARBA00011903"/>
    </source>
</evidence>
<evidence type="ECO:0000256" key="1">
    <source>
        <dbReference type="ARBA" id="ARBA00004429"/>
    </source>
</evidence>
<keyword evidence="22" id="KW-1185">Reference proteome</keyword>
<evidence type="ECO:0000256" key="8">
    <source>
        <dbReference type="ARBA" id="ARBA00022692"/>
    </source>
</evidence>
<feature type="domain" description="Tyrosine-protein kinase G-rich" evidence="20">
    <location>
        <begin position="464"/>
        <end position="535"/>
    </location>
</feature>
<keyword evidence="21" id="KW-0614">Plasmid</keyword>
<dbReference type="Gene3D" id="3.40.50.300">
    <property type="entry name" value="P-loop containing nucleotide triphosphate hydrolases"/>
    <property type="match status" value="1"/>
</dbReference>
<dbReference type="EMBL" id="CP054615">
    <property type="protein sequence ID" value="QKS49052.1"/>
    <property type="molecule type" value="Genomic_DNA"/>
</dbReference>
<evidence type="ECO:0000256" key="10">
    <source>
        <dbReference type="ARBA" id="ARBA00022777"/>
    </source>
</evidence>
<dbReference type="Pfam" id="PF13614">
    <property type="entry name" value="AAA_31"/>
    <property type="match status" value="1"/>
</dbReference>
<keyword evidence="16" id="KW-0175">Coiled coil</keyword>
<evidence type="ECO:0000256" key="3">
    <source>
        <dbReference type="ARBA" id="ARBA00008883"/>
    </source>
</evidence>
<feature type="transmembrane region" description="Helical" evidence="17">
    <location>
        <begin position="515"/>
        <end position="536"/>
    </location>
</feature>
<evidence type="ECO:0000256" key="14">
    <source>
        <dbReference type="ARBA" id="ARBA00023137"/>
    </source>
</evidence>
<dbReference type="PANTHER" id="PTHR32309">
    <property type="entry name" value="TYROSINE-PROTEIN KINASE"/>
    <property type="match status" value="1"/>
</dbReference>
<evidence type="ECO:0000256" key="7">
    <source>
        <dbReference type="ARBA" id="ARBA00022679"/>
    </source>
</evidence>
<keyword evidence="8 17" id="KW-0812">Transmembrane</keyword>
<dbReference type="InterPro" id="IPR050445">
    <property type="entry name" value="Bact_polysacc_biosynth/exp"/>
</dbReference>
<gene>
    <name evidence="21" type="ORF">HUE56_00640</name>
</gene>
<feature type="transmembrane region" description="Helical" evidence="17">
    <location>
        <begin position="85"/>
        <end position="108"/>
    </location>
</feature>
<evidence type="ECO:0000256" key="17">
    <source>
        <dbReference type="SAM" id="Phobius"/>
    </source>
</evidence>
<dbReference type="InterPro" id="IPR003856">
    <property type="entry name" value="LPS_length_determ_N"/>
</dbReference>
<proteinExistence type="inferred from homology"/>
<dbReference type="InterPro" id="IPR005702">
    <property type="entry name" value="Wzc-like_C"/>
</dbReference>
<dbReference type="AlphaFoldDB" id="A0A6N1AL92"/>
<evidence type="ECO:0000313" key="22">
    <source>
        <dbReference type="Proteomes" id="UP000509702"/>
    </source>
</evidence>
<dbReference type="InterPro" id="IPR027417">
    <property type="entry name" value="P-loop_NTPase"/>
</dbReference>
<keyword evidence="7" id="KW-0808">Transferase</keyword>
<evidence type="ECO:0000259" key="18">
    <source>
        <dbReference type="Pfam" id="PF02706"/>
    </source>
</evidence>
<evidence type="ECO:0000256" key="16">
    <source>
        <dbReference type="SAM" id="Coils"/>
    </source>
</evidence>
<dbReference type="OrthoDB" id="230260at2"/>
<geneLocation type="plasmid" evidence="21 22">
    <name>unnamed1</name>
</geneLocation>
<evidence type="ECO:0000256" key="5">
    <source>
        <dbReference type="ARBA" id="ARBA00022475"/>
    </source>
</evidence>
<dbReference type="InterPro" id="IPR025669">
    <property type="entry name" value="AAA_dom"/>
</dbReference>
<organism evidence="21 22">
    <name type="scientific">Azospirillum oryzae</name>
    <dbReference type="NCBI Taxonomy" id="286727"/>
    <lineage>
        <taxon>Bacteria</taxon>
        <taxon>Pseudomonadati</taxon>
        <taxon>Pseudomonadota</taxon>
        <taxon>Alphaproteobacteria</taxon>
        <taxon>Rhodospirillales</taxon>
        <taxon>Azospirillaceae</taxon>
        <taxon>Azospirillum</taxon>
    </lineage>
</organism>
<comment type="catalytic activity">
    <reaction evidence="15">
        <text>L-tyrosyl-[protein] + ATP = O-phospho-L-tyrosyl-[protein] + ADP + H(+)</text>
        <dbReference type="Rhea" id="RHEA:10596"/>
        <dbReference type="Rhea" id="RHEA-COMP:10136"/>
        <dbReference type="Rhea" id="RHEA-COMP:20101"/>
        <dbReference type="ChEBI" id="CHEBI:15378"/>
        <dbReference type="ChEBI" id="CHEBI:30616"/>
        <dbReference type="ChEBI" id="CHEBI:46858"/>
        <dbReference type="ChEBI" id="CHEBI:61978"/>
        <dbReference type="ChEBI" id="CHEBI:456216"/>
        <dbReference type="EC" id="2.7.10.2"/>
    </reaction>
</comment>
<keyword evidence="6" id="KW-0997">Cell inner membrane</keyword>
<evidence type="ECO:0000256" key="2">
    <source>
        <dbReference type="ARBA" id="ARBA00007316"/>
    </source>
</evidence>
<comment type="subcellular location">
    <subcellularLocation>
        <location evidence="1">Cell inner membrane</location>
        <topology evidence="1">Multi-pass membrane protein</topology>
    </subcellularLocation>
</comment>
<dbReference type="EC" id="2.7.10.2" evidence="4"/>
<keyword evidence="12 17" id="KW-1133">Transmembrane helix</keyword>
<dbReference type="GO" id="GO:0005886">
    <property type="term" value="C:plasma membrane"/>
    <property type="evidence" value="ECO:0007669"/>
    <property type="project" value="UniProtKB-SubCell"/>
</dbReference>
<comment type="similarity">
    <text evidence="3">Belongs to the etk/wzc family.</text>
</comment>
<dbReference type="KEGG" id="aoz:HUE56_00640"/>
<keyword evidence="5" id="KW-1003">Cell membrane</keyword>
<dbReference type="InterPro" id="IPR032807">
    <property type="entry name" value="GNVR"/>
</dbReference>
<dbReference type="Pfam" id="PF13807">
    <property type="entry name" value="GNVR"/>
    <property type="match status" value="1"/>
</dbReference>
<keyword evidence="13 17" id="KW-0472">Membrane</keyword>
<sequence length="799" mass="89620">MLLPQNCSWRVRQLTGARIPSWRRPPTGRRCSSSGSGRSFDGNLVWSSVVSLLNLVRPSEREAATVPDADFQEAFRKSVRWAWRVLWRGKFLILAVLMAALVPSVLYLQQIPPRYTAEARIMIEAAQVRNALSENMFMPEWIGDVTVQTEADLISSRMLARRVIDKLGLANDPEFNSKLRTPRPLDTFMAALNPLSWLVSTLPTNEVEPSTLSESARADIEQAALVQTFLGGLQVAPQRRTLIISVRYTSENREKAALITNTIAQLYVLDRLEAGFEDTRRVATWLGERLEALRRDVVSAEGAVEEYRAQNGLRRKGEQQATVTDQRLSELNSRLMIARADLAQKRARLEQARQLMRSRGSVEAFSDVLQSPLIQRLREQEATTQREMSDALKVYADRHPRILGLRAELNEIRSKIGHEVDKIATSLTADAEAAAAGVRALESDLNGLQRQSDVAGEAEVRLRELERQADASRSLYESFLARFKREDQQERMQRANARIVSQADIPTSPSYPRKLSLLMAVSMLALMGGAMLVFLLDRLDNALRSADETEDLTSLPTLAMIPYRRGRDLSPMKEILERPRSVLADAVRSLRTSLEIADGEHSPVIMITSSIPKEGKTFLSFCLGLIYSKMEGRVLLIDADVYRPRLHTLTGTDGERGLAQVLRGEAKVEDLIQHGIAGTLDFLPAGRSPDLPELIKGAAIEELLKGLLTRYDRIIIDSPPVLAVADTRVLARLADRVIYLVRWNFTPRDAVRNGIKLLNGTGAPVHGVVLSQVDQRKHARYGYGDYGQYYGRYRDYYAE</sequence>
<dbReference type="SUPFAM" id="SSF52540">
    <property type="entry name" value="P-loop containing nucleoside triphosphate hydrolases"/>
    <property type="match status" value="1"/>
</dbReference>